<feature type="region of interest" description="Disordered" evidence="1">
    <location>
        <begin position="24"/>
        <end position="86"/>
    </location>
</feature>
<keyword evidence="3" id="KW-1185">Reference proteome</keyword>
<protein>
    <submittedName>
        <fullName evidence="2">Uncharacterized protein</fullName>
    </submittedName>
</protein>
<evidence type="ECO:0000313" key="3">
    <source>
        <dbReference type="Proteomes" id="UP000501058"/>
    </source>
</evidence>
<reference evidence="2 3" key="1">
    <citation type="submission" date="2020-03" db="EMBL/GenBank/DDBJ databases">
        <title>Propioniciclava sp. nov., isolated from Hydrophilus acuminatus.</title>
        <authorList>
            <person name="Hyun D.-W."/>
            <person name="Bae J.-W."/>
        </authorList>
    </citation>
    <scope>NUCLEOTIDE SEQUENCE [LARGE SCALE GENOMIC DNA]</scope>
    <source>
        <strain evidence="2 3">HDW11</strain>
    </source>
</reference>
<organism evidence="2 3">
    <name type="scientific">Propioniciclava coleopterorum</name>
    <dbReference type="NCBI Taxonomy" id="2714937"/>
    <lineage>
        <taxon>Bacteria</taxon>
        <taxon>Bacillati</taxon>
        <taxon>Actinomycetota</taxon>
        <taxon>Actinomycetes</taxon>
        <taxon>Propionibacteriales</taxon>
        <taxon>Propionibacteriaceae</taxon>
        <taxon>Propioniciclava</taxon>
    </lineage>
</organism>
<dbReference type="AlphaFoldDB" id="A0A6G7Y6K2"/>
<evidence type="ECO:0000256" key="1">
    <source>
        <dbReference type="SAM" id="MobiDB-lite"/>
    </source>
</evidence>
<proteinExistence type="predicted"/>
<gene>
    <name evidence="2" type="ORF">G7070_09200</name>
</gene>
<dbReference type="Proteomes" id="UP000501058">
    <property type="component" value="Chromosome"/>
</dbReference>
<sequence>MPETRKHRVQARDQIDRAIFAALGEPVLPNQPGAEKAAPEASGQEDRPPTAATSFLSGGTMGQFTFHAGKTTSQPAPDADPDADED</sequence>
<accession>A0A6G7Y6K2</accession>
<dbReference type="EMBL" id="CP049865">
    <property type="protein sequence ID" value="QIK72413.1"/>
    <property type="molecule type" value="Genomic_DNA"/>
</dbReference>
<dbReference type="RefSeq" id="WP_166233487.1">
    <property type="nucleotide sequence ID" value="NZ_CP049865.1"/>
</dbReference>
<evidence type="ECO:0000313" key="2">
    <source>
        <dbReference type="EMBL" id="QIK72413.1"/>
    </source>
</evidence>
<dbReference type="KEGG" id="prv:G7070_09200"/>
<name>A0A6G7Y6K2_9ACTN</name>